<evidence type="ECO:0000256" key="7">
    <source>
        <dbReference type="ARBA" id="ARBA00022903"/>
    </source>
</evidence>
<dbReference type="GO" id="GO:0140359">
    <property type="term" value="F:ABC-type transporter activity"/>
    <property type="evidence" value="ECO:0007669"/>
    <property type="project" value="InterPro"/>
</dbReference>
<dbReference type="GO" id="GO:0015920">
    <property type="term" value="P:lipopolysaccharide transport"/>
    <property type="evidence" value="ECO:0007669"/>
    <property type="project" value="TreeGrafter"/>
</dbReference>
<keyword evidence="10 11" id="KW-0472">Membrane</keyword>
<dbReference type="Pfam" id="PF01061">
    <property type="entry name" value="ABC2_membrane"/>
    <property type="match status" value="1"/>
</dbReference>
<dbReference type="InterPro" id="IPR000412">
    <property type="entry name" value="ABC_2_transport"/>
</dbReference>
<keyword evidence="8 11" id="KW-1133">Transmembrane helix</keyword>
<feature type="domain" description="ABC transmembrane type-2" evidence="12">
    <location>
        <begin position="36"/>
        <end position="257"/>
    </location>
</feature>
<keyword evidence="9" id="KW-0625">Polysaccharide transport</keyword>
<name>A0A2K9MHY5_9RHOB</name>
<dbReference type="InterPro" id="IPR047817">
    <property type="entry name" value="ABC2_TM_bact-type"/>
</dbReference>
<proteinExistence type="inferred from homology"/>
<dbReference type="PROSITE" id="PS51012">
    <property type="entry name" value="ABC_TM2"/>
    <property type="match status" value="1"/>
</dbReference>
<feature type="transmembrane region" description="Helical" evidence="11">
    <location>
        <begin position="150"/>
        <end position="174"/>
    </location>
</feature>
<evidence type="ECO:0000256" key="2">
    <source>
        <dbReference type="ARBA" id="ARBA00007783"/>
    </source>
</evidence>
<evidence type="ECO:0000256" key="1">
    <source>
        <dbReference type="ARBA" id="ARBA00004651"/>
    </source>
</evidence>
<evidence type="ECO:0000256" key="3">
    <source>
        <dbReference type="ARBA" id="ARBA00022448"/>
    </source>
</evidence>
<feature type="transmembrane region" description="Helical" evidence="11">
    <location>
        <begin position="37"/>
        <end position="59"/>
    </location>
</feature>
<evidence type="ECO:0000256" key="5">
    <source>
        <dbReference type="ARBA" id="ARBA00022597"/>
    </source>
</evidence>
<keyword evidence="4 11" id="KW-1003">Cell membrane</keyword>
<dbReference type="EMBL" id="CP025583">
    <property type="protein sequence ID" value="AUM75247.1"/>
    <property type="molecule type" value="Genomic_DNA"/>
</dbReference>
<dbReference type="OrthoDB" id="8479094at2"/>
<evidence type="ECO:0000256" key="9">
    <source>
        <dbReference type="ARBA" id="ARBA00023047"/>
    </source>
</evidence>
<comment type="similarity">
    <text evidence="2 11">Belongs to the ABC-2 integral membrane protein family.</text>
</comment>
<dbReference type="GO" id="GO:0043190">
    <property type="term" value="C:ATP-binding cassette (ABC) transporter complex"/>
    <property type="evidence" value="ECO:0007669"/>
    <property type="project" value="InterPro"/>
</dbReference>
<evidence type="ECO:0000256" key="11">
    <source>
        <dbReference type="RuleBase" id="RU361157"/>
    </source>
</evidence>
<dbReference type="InterPro" id="IPR013525">
    <property type="entry name" value="ABC2_TM"/>
</dbReference>
<evidence type="ECO:0000256" key="4">
    <source>
        <dbReference type="ARBA" id="ARBA00022475"/>
    </source>
</evidence>
<dbReference type="KEGG" id="paru:CYR75_13900"/>
<comment type="subcellular location">
    <subcellularLocation>
        <location evidence="11">Cell inner membrane</location>
        <topology evidence="11">Multi-pass membrane protein</topology>
    </subcellularLocation>
    <subcellularLocation>
        <location evidence="1">Cell membrane</location>
        <topology evidence="1">Multi-pass membrane protein</topology>
    </subcellularLocation>
</comment>
<keyword evidence="3 11" id="KW-0813">Transport</keyword>
<accession>A0A2K9MHY5</accession>
<evidence type="ECO:0000256" key="10">
    <source>
        <dbReference type="ARBA" id="ARBA00023136"/>
    </source>
</evidence>
<dbReference type="AlphaFoldDB" id="A0A2K9MHY5"/>
<keyword evidence="6 11" id="KW-0812">Transmembrane</keyword>
<evidence type="ECO:0000256" key="8">
    <source>
        <dbReference type="ARBA" id="ARBA00022989"/>
    </source>
</evidence>
<feature type="transmembrane region" description="Helical" evidence="11">
    <location>
        <begin position="180"/>
        <end position="198"/>
    </location>
</feature>
<dbReference type="Proteomes" id="UP000234882">
    <property type="component" value="Chromosome"/>
</dbReference>
<sequence>MTSLRTVGSTRKFSTLRAIGALVMREMSSSYGKTPGGYLWAVLEPVGGIIMLTLIFSLAFRSPPMGTNFAIFYATGVVPFMLYNDIASKIAQALGYSRQLLVYPSVTFFDAIIARFVTNMIAQLLVVYIVFFGIVTVFDTRTDPDLPKIALSISMAATFGLGVGMMNCFLFNYMPIWQKAWAIINRPLFIISCVIFLFDSIPQPYRDYLWYNPLVHVVGQMRAGFYPSYHADYVSLSYVFGVSLTLIAVSLALLLRYHRDLLDQM</sequence>
<dbReference type="PRINTS" id="PR00164">
    <property type="entry name" value="ABC2TRNSPORT"/>
</dbReference>
<keyword evidence="5" id="KW-0762">Sugar transport</keyword>
<organism evidence="13 14">
    <name type="scientific">Paracoccus jeotgali</name>
    <dbReference type="NCBI Taxonomy" id="2065379"/>
    <lineage>
        <taxon>Bacteria</taxon>
        <taxon>Pseudomonadati</taxon>
        <taxon>Pseudomonadota</taxon>
        <taxon>Alphaproteobacteria</taxon>
        <taxon>Rhodobacterales</taxon>
        <taxon>Paracoccaceae</taxon>
        <taxon>Paracoccus</taxon>
    </lineage>
</organism>
<evidence type="ECO:0000313" key="13">
    <source>
        <dbReference type="EMBL" id="AUM75247.1"/>
    </source>
</evidence>
<evidence type="ECO:0000256" key="6">
    <source>
        <dbReference type="ARBA" id="ARBA00022692"/>
    </source>
</evidence>
<feature type="transmembrane region" description="Helical" evidence="11">
    <location>
        <begin position="235"/>
        <end position="255"/>
    </location>
</feature>
<dbReference type="PANTHER" id="PTHR30413:SF10">
    <property type="entry name" value="CAPSULE POLYSACCHARIDE EXPORT INNER-MEMBRANE PROTEIN CTRC"/>
    <property type="match status" value="1"/>
</dbReference>
<dbReference type="PANTHER" id="PTHR30413">
    <property type="entry name" value="INNER MEMBRANE TRANSPORT PERMEASE"/>
    <property type="match status" value="1"/>
</dbReference>
<dbReference type="GO" id="GO:0015774">
    <property type="term" value="P:polysaccharide transport"/>
    <property type="evidence" value="ECO:0007669"/>
    <property type="project" value="UniProtKB-KW"/>
</dbReference>
<feature type="transmembrane region" description="Helical" evidence="11">
    <location>
        <begin position="120"/>
        <end position="138"/>
    </location>
</feature>
<gene>
    <name evidence="13" type="ORF">CYR75_13900</name>
</gene>
<reference evidence="14" key="1">
    <citation type="submission" date="2017-12" db="EMBL/GenBank/DDBJ databases">
        <title>Genomic analysis of Paracoccus sp. CBA4604.</title>
        <authorList>
            <person name="Roh S.W."/>
            <person name="Kim J.Y."/>
            <person name="Kim J.S."/>
        </authorList>
    </citation>
    <scope>NUCLEOTIDE SEQUENCE [LARGE SCALE GENOMIC DNA]</scope>
    <source>
        <strain evidence="14">CBA4604</strain>
    </source>
</reference>
<dbReference type="RefSeq" id="WP_101500591.1">
    <property type="nucleotide sequence ID" value="NZ_CP025583.1"/>
</dbReference>
<keyword evidence="14" id="KW-1185">Reference proteome</keyword>
<feature type="transmembrane region" description="Helical" evidence="11">
    <location>
        <begin position="65"/>
        <end position="83"/>
    </location>
</feature>
<evidence type="ECO:0000313" key="14">
    <source>
        <dbReference type="Proteomes" id="UP000234882"/>
    </source>
</evidence>
<protein>
    <recommendedName>
        <fullName evidence="11">Transport permease protein</fullName>
    </recommendedName>
</protein>
<evidence type="ECO:0000259" key="12">
    <source>
        <dbReference type="PROSITE" id="PS51012"/>
    </source>
</evidence>
<keyword evidence="7" id="KW-0972">Capsule biogenesis/degradation</keyword>